<dbReference type="Proteomes" id="UP000011715">
    <property type="component" value="Unassembled WGS sequence"/>
</dbReference>
<organism evidence="2 3">
    <name type="scientific">Magnaporthiopsis poae (strain ATCC 64411 / 73-15)</name>
    <name type="common">Kentucky bluegrass fungus</name>
    <name type="synonym">Magnaporthe poae</name>
    <dbReference type="NCBI Taxonomy" id="644358"/>
    <lineage>
        <taxon>Eukaryota</taxon>
        <taxon>Fungi</taxon>
        <taxon>Dikarya</taxon>
        <taxon>Ascomycota</taxon>
        <taxon>Pezizomycotina</taxon>
        <taxon>Sordariomycetes</taxon>
        <taxon>Sordariomycetidae</taxon>
        <taxon>Magnaporthales</taxon>
        <taxon>Magnaporthaceae</taxon>
        <taxon>Magnaporthiopsis</taxon>
    </lineage>
</organism>
<proteinExistence type="predicted"/>
<reference evidence="2" key="5">
    <citation type="submission" date="2015-06" db="UniProtKB">
        <authorList>
            <consortium name="EnsemblFungi"/>
        </authorList>
    </citation>
    <scope>IDENTIFICATION</scope>
    <source>
        <strain evidence="2">ATCC 64411</strain>
    </source>
</reference>
<evidence type="ECO:0000313" key="3">
    <source>
        <dbReference type="Proteomes" id="UP000011715"/>
    </source>
</evidence>
<dbReference type="EMBL" id="GL876975">
    <property type="protein sequence ID" value="KLU90780.1"/>
    <property type="molecule type" value="Genomic_DNA"/>
</dbReference>
<keyword evidence="3" id="KW-1185">Reference proteome</keyword>
<reference evidence="1" key="3">
    <citation type="submission" date="2011-03" db="EMBL/GenBank/DDBJ databases">
        <title>Annotation of Magnaporthe poae ATCC 64411.</title>
        <authorList>
            <person name="Ma L.-J."/>
            <person name="Dead R."/>
            <person name="Young S.K."/>
            <person name="Zeng Q."/>
            <person name="Gargeya S."/>
            <person name="Fitzgerald M."/>
            <person name="Haas B."/>
            <person name="Abouelleil A."/>
            <person name="Alvarado L."/>
            <person name="Arachchi H.M."/>
            <person name="Berlin A."/>
            <person name="Brown A."/>
            <person name="Chapman S.B."/>
            <person name="Chen Z."/>
            <person name="Dunbar C."/>
            <person name="Freedman E."/>
            <person name="Gearin G."/>
            <person name="Gellesch M."/>
            <person name="Goldberg J."/>
            <person name="Griggs A."/>
            <person name="Gujja S."/>
            <person name="Heiman D."/>
            <person name="Howarth C."/>
            <person name="Larson L."/>
            <person name="Lui A."/>
            <person name="MacDonald P.J.P."/>
            <person name="Mehta T."/>
            <person name="Montmayeur A."/>
            <person name="Murphy C."/>
            <person name="Neiman D."/>
            <person name="Pearson M."/>
            <person name="Priest M."/>
            <person name="Roberts A."/>
            <person name="Saif S."/>
            <person name="Shea T."/>
            <person name="Shenoy N."/>
            <person name="Sisk P."/>
            <person name="Stolte C."/>
            <person name="Sykes S."/>
            <person name="Yandava C."/>
            <person name="Wortman J."/>
            <person name="Nusbaum C."/>
            <person name="Birren B."/>
        </authorList>
    </citation>
    <scope>NUCLEOTIDE SEQUENCE</scope>
    <source>
        <strain evidence="1">ATCC 64411</strain>
    </source>
</reference>
<accession>A0A0C4ED38</accession>
<dbReference type="VEuPathDB" id="FungiDB:MAPG_10631"/>
<gene>
    <name evidence="1" type="ORF">MAPG_10631</name>
</gene>
<evidence type="ECO:0000313" key="2">
    <source>
        <dbReference type="EnsemblFungi" id="MAPG_10631T0"/>
    </source>
</evidence>
<dbReference type="OrthoDB" id="3800738at2759"/>
<protein>
    <submittedName>
        <fullName evidence="1 2">Uncharacterized protein</fullName>
    </submittedName>
</protein>
<reference evidence="1" key="1">
    <citation type="submission" date="2010-05" db="EMBL/GenBank/DDBJ databases">
        <title>The Genome Sequence of Magnaporthe poae strain ATCC 64411.</title>
        <authorList>
            <consortium name="The Broad Institute Genome Sequencing Platform"/>
            <consortium name="Broad Institute Genome Sequencing Center for Infectious Disease"/>
            <person name="Ma L.-J."/>
            <person name="Dead R."/>
            <person name="Young S."/>
            <person name="Zeng Q."/>
            <person name="Koehrsen M."/>
            <person name="Alvarado L."/>
            <person name="Berlin A."/>
            <person name="Chapman S.B."/>
            <person name="Chen Z."/>
            <person name="Freedman E."/>
            <person name="Gellesch M."/>
            <person name="Goldberg J."/>
            <person name="Griggs A."/>
            <person name="Gujja S."/>
            <person name="Heilman E.R."/>
            <person name="Heiman D."/>
            <person name="Hepburn T."/>
            <person name="Howarth C."/>
            <person name="Jen D."/>
            <person name="Larson L."/>
            <person name="Mehta T."/>
            <person name="Neiman D."/>
            <person name="Pearson M."/>
            <person name="Roberts A."/>
            <person name="Saif S."/>
            <person name="Shea T."/>
            <person name="Shenoy N."/>
            <person name="Sisk P."/>
            <person name="Stolte C."/>
            <person name="Sykes S."/>
            <person name="Walk T."/>
            <person name="White J."/>
            <person name="Yandava C."/>
            <person name="Haas B."/>
            <person name="Nusbaum C."/>
            <person name="Birren B."/>
        </authorList>
    </citation>
    <scope>NUCLEOTIDE SEQUENCE</scope>
    <source>
        <strain evidence="1">ATCC 64411</strain>
    </source>
</reference>
<sequence length="167" mass="18716">MCLGIFSSKVLSRILPREEGDDEDDDTVCPWVTEPEDDAAAATAADQSVGDGSHNSGGVRMGALYDLLLRFLGHQHSPRIGYQVVWREPAAEQPAYEVGWRQASDHTVLYQKYFGPEVGIVVFQEGDRRLASDMADPRLRREWVCEGAQAEEQVPDLAYHYAQDWFG</sequence>
<dbReference type="EnsemblFungi" id="MAPG_10631T0">
    <property type="protein sequence ID" value="MAPG_10631T0"/>
    <property type="gene ID" value="MAPG_10631"/>
</dbReference>
<name>A0A0C4ED38_MAGP6</name>
<reference evidence="2" key="4">
    <citation type="journal article" date="2015" name="G3 (Bethesda)">
        <title>Genome sequences of three phytopathogenic species of the Magnaporthaceae family of fungi.</title>
        <authorList>
            <person name="Okagaki L.H."/>
            <person name="Nunes C.C."/>
            <person name="Sailsbery J."/>
            <person name="Clay B."/>
            <person name="Brown D."/>
            <person name="John T."/>
            <person name="Oh Y."/>
            <person name="Young N."/>
            <person name="Fitzgerald M."/>
            <person name="Haas B.J."/>
            <person name="Zeng Q."/>
            <person name="Young S."/>
            <person name="Adiconis X."/>
            <person name="Fan L."/>
            <person name="Levin J.Z."/>
            <person name="Mitchell T.K."/>
            <person name="Okubara P.A."/>
            <person name="Farman M.L."/>
            <person name="Kohn L.M."/>
            <person name="Birren B."/>
            <person name="Ma L.-J."/>
            <person name="Dean R.A."/>
        </authorList>
    </citation>
    <scope>NUCLEOTIDE SEQUENCE</scope>
    <source>
        <strain evidence="2">ATCC 64411 / 73-15</strain>
    </source>
</reference>
<dbReference type="EMBL" id="ADBL01002378">
    <property type="status" value="NOT_ANNOTATED_CDS"/>
    <property type="molecule type" value="Genomic_DNA"/>
</dbReference>
<evidence type="ECO:0000313" key="1">
    <source>
        <dbReference type="EMBL" id="KLU90780.1"/>
    </source>
</evidence>
<reference evidence="3" key="2">
    <citation type="submission" date="2010-05" db="EMBL/GenBank/DDBJ databases">
        <title>The genome sequence of Magnaporthe poae strain ATCC 64411.</title>
        <authorList>
            <person name="Ma L.-J."/>
            <person name="Dead R."/>
            <person name="Young S."/>
            <person name="Zeng Q."/>
            <person name="Koehrsen M."/>
            <person name="Alvarado L."/>
            <person name="Berlin A."/>
            <person name="Chapman S.B."/>
            <person name="Chen Z."/>
            <person name="Freedman E."/>
            <person name="Gellesch M."/>
            <person name="Goldberg J."/>
            <person name="Griggs A."/>
            <person name="Gujja S."/>
            <person name="Heilman E.R."/>
            <person name="Heiman D."/>
            <person name="Hepburn T."/>
            <person name="Howarth C."/>
            <person name="Jen D."/>
            <person name="Larson L."/>
            <person name="Mehta T."/>
            <person name="Neiman D."/>
            <person name="Pearson M."/>
            <person name="Roberts A."/>
            <person name="Saif S."/>
            <person name="Shea T."/>
            <person name="Shenoy N."/>
            <person name="Sisk P."/>
            <person name="Stolte C."/>
            <person name="Sykes S."/>
            <person name="Walk T."/>
            <person name="White J."/>
            <person name="Yandava C."/>
            <person name="Haas B."/>
            <person name="Nusbaum C."/>
            <person name="Birren B."/>
        </authorList>
    </citation>
    <scope>NUCLEOTIDE SEQUENCE [LARGE SCALE GENOMIC DNA]</scope>
    <source>
        <strain evidence="3">ATCC 64411 / 73-15</strain>
    </source>
</reference>
<dbReference type="AlphaFoldDB" id="A0A0C4ED38"/>